<dbReference type="PROSITE" id="PS00108">
    <property type="entry name" value="PROTEIN_KINASE_ST"/>
    <property type="match status" value="1"/>
</dbReference>
<dbReference type="CDD" id="cd14066">
    <property type="entry name" value="STKc_IRAK"/>
    <property type="match status" value="1"/>
</dbReference>
<evidence type="ECO:0000256" key="18">
    <source>
        <dbReference type="SAM" id="SignalP"/>
    </source>
</evidence>
<dbReference type="SMART" id="SM00220">
    <property type="entry name" value="S_TKc"/>
    <property type="match status" value="1"/>
</dbReference>
<dbReference type="GO" id="GO:0007165">
    <property type="term" value="P:signal transduction"/>
    <property type="evidence" value="ECO:0000318"/>
    <property type="project" value="GO_Central"/>
</dbReference>
<keyword evidence="9" id="KW-0418">Kinase</keyword>
<dbReference type="FunFam" id="1.10.510.10:FF:000343">
    <property type="entry name" value="Cysteine-rich receptor-like protein kinase 28"/>
    <property type="match status" value="1"/>
</dbReference>
<feature type="binding site" evidence="15">
    <location>
        <position position="363"/>
    </location>
    <ligand>
        <name>ATP</name>
        <dbReference type="ChEBI" id="CHEBI:30616"/>
    </ligand>
</feature>
<evidence type="ECO:0000256" key="7">
    <source>
        <dbReference type="ARBA" id="ARBA00022737"/>
    </source>
</evidence>
<name>A0A2K1YQ49_POPTR</name>
<evidence type="ECO:0000256" key="11">
    <source>
        <dbReference type="ARBA" id="ARBA00022989"/>
    </source>
</evidence>
<dbReference type="PROSITE" id="PS50011">
    <property type="entry name" value="PROTEIN_KINASE_DOM"/>
    <property type="match status" value="1"/>
</dbReference>
<dbReference type="InterPro" id="IPR001245">
    <property type="entry name" value="Ser-Thr/Tyr_kinase_cat_dom"/>
</dbReference>
<keyword evidence="10 15" id="KW-0067">ATP-binding</keyword>
<evidence type="ECO:0000256" key="4">
    <source>
        <dbReference type="ARBA" id="ARBA00022679"/>
    </source>
</evidence>
<evidence type="ECO:0000256" key="6">
    <source>
        <dbReference type="ARBA" id="ARBA00022729"/>
    </source>
</evidence>
<dbReference type="PROSITE" id="PS51473">
    <property type="entry name" value="GNK2"/>
    <property type="match status" value="2"/>
</dbReference>
<evidence type="ECO:0000256" key="5">
    <source>
        <dbReference type="ARBA" id="ARBA00022692"/>
    </source>
</evidence>
<dbReference type="Pfam" id="PF07714">
    <property type="entry name" value="PK_Tyr_Ser-Thr"/>
    <property type="match status" value="1"/>
</dbReference>
<keyword evidence="5 17" id="KW-0812">Transmembrane</keyword>
<keyword evidence="3" id="KW-0597">Phosphoprotein</keyword>
<comment type="subcellular location">
    <subcellularLocation>
        <location evidence="1">Membrane</location>
        <topology evidence="1">Single-pass membrane protein</topology>
    </subcellularLocation>
</comment>
<dbReference type="InterPro" id="IPR000719">
    <property type="entry name" value="Prot_kinase_dom"/>
</dbReference>
<dbReference type="FunFam" id="3.30.200.20:FF:000142">
    <property type="entry name" value="Cysteine-rich receptor-like protein kinase 10"/>
    <property type="match status" value="1"/>
</dbReference>
<keyword evidence="22" id="KW-1185">Reference proteome</keyword>
<evidence type="ECO:0000256" key="10">
    <source>
        <dbReference type="ARBA" id="ARBA00022840"/>
    </source>
</evidence>
<feature type="chain" id="PRO_5018069186" description="Protein kinase domain-containing protein" evidence="18">
    <location>
        <begin position="21"/>
        <end position="658"/>
    </location>
</feature>
<dbReference type="PANTHER" id="PTHR27002:SF1080">
    <property type="entry name" value="CYSTEINE-RICH RECEPTOR-LIKE PROTEIN KINASE 29"/>
    <property type="match status" value="1"/>
</dbReference>
<sequence>MDRPSLVSLFSRILITLCFGIAQPQQFCSNKGTYSVNSTYSYNLNLLLSSLPSSIAENGIFYKATVGQGPDKVYALALCREDLPSEKCYSCVNTTSQGIKQQCPNQKEALVWTGSNCLVRYANRDIFAKMEEIPPFCISNPNDFSGDFAKFNETLHDLMEKLITQASSGPKFATGDVNFTKPIYGLVQCTPDISERDCGFCLQKGMGEMESCAGGREGGRVLSPSCIVWFEVFRFYIPAGTVDAPLQFPPGAAILPPQPPSPPSPANVSPLNETRNKIVIIIVAAVASLVTLITIICALFLWRRMKQKVENDDEMRMLESLEFNFSTLKIATDEFSNDNKLGQGGFGSVYKGVLPNGQEIAVKRLSGYSSQGEIEFKNEILLLAKLQHRNLVSLVGFCSEGEERILVYEFLGNGSLDKFIFDPIKSTQLNWETRCRIISGIARGILYLHEDSRLRIIHRDLKASNVLLDEEMNPKVSDFGLARLFQPDQTQRITGRVAGTYGYMAPEYALHNRFSVKSDVFSFGVLVLEIVTGKKNSWLSNSEELELLLIHVWRNWREGTATNLIDETLRGSPVSDVMRCLHIGLLCVQENVSGRPTMAAVVPMLNSQSWSLPSPSRPAFLLDSNADTGLPLLESDTGTTTQDQSTENTQRTAYLSPN</sequence>
<feature type="transmembrane region" description="Helical" evidence="17">
    <location>
        <begin position="278"/>
        <end position="302"/>
    </location>
</feature>
<dbReference type="CDD" id="cd23509">
    <property type="entry name" value="Gnk2-like"/>
    <property type="match status" value="2"/>
</dbReference>
<evidence type="ECO:0000256" key="12">
    <source>
        <dbReference type="ARBA" id="ARBA00023136"/>
    </source>
</evidence>
<evidence type="ECO:0000256" key="14">
    <source>
        <dbReference type="ARBA" id="ARBA00023180"/>
    </source>
</evidence>
<feature type="region of interest" description="Disordered" evidence="16">
    <location>
        <begin position="631"/>
        <end position="658"/>
    </location>
</feature>
<feature type="signal peptide" evidence="18">
    <location>
        <begin position="1"/>
        <end position="20"/>
    </location>
</feature>
<dbReference type="Pfam" id="PF01657">
    <property type="entry name" value="Stress-antifung"/>
    <property type="match status" value="2"/>
</dbReference>
<feature type="compositionally biased region" description="Low complexity" evidence="16">
    <location>
        <begin position="634"/>
        <end position="649"/>
    </location>
</feature>
<dbReference type="InterPro" id="IPR011009">
    <property type="entry name" value="Kinase-like_dom_sf"/>
</dbReference>
<keyword evidence="14" id="KW-0325">Glycoprotein</keyword>
<evidence type="ECO:0000256" key="16">
    <source>
        <dbReference type="SAM" id="MobiDB-lite"/>
    </source>
</evidence>
<keyword evidence="6 18" id="KW-0732">Signal</keyword>
<keyword evidence="11 17" id="KW-1133">Transmembrane helix</keyword>
<dbReference type="GO" id="GO:0006955">
    <property type="term" value="P:immune response"/>
    <property type="evidence" value="ECO:0000318"/>
    <property type="project" value="GO_Central"/>
</dbReference>
<keyword evidence="2" id="KW-0723">Serine/threonine-protein kinase</keyword>
<dbReference type="GO" id="GO:0005886">
    <property type="term" value="C:plasma membrane"/>
    <property type="evidence" value="ECO:0000318"/>
    <property type="project" value="GO_Central"/>
</dbReference>
<keyword evidence="7" id="KW-0677">Repeat</keyword>
<dbReference type="GO" id="GO:0004674">
    <property type="term" value="F:protein serine/threonine kinase activity"/>
    <property type="evidence" value="ECO:0000318"/>
    <property type="project" value="GO_Central"/>
</dbReference>
<dbReference type="EMBL" id="CM009299">
    <property type="protein sequence ID" value="PNT15159.2"/>
    <property type="molecule type" value="Genomic_DNA"/>
</dbReference>
<dbReference type="Gene3D" id="3.30.430.20">
    <property type="entry name" value="Gnk2 domain, C-X8-C-X2-C motif"/>
    <property type="match status" value="2"/>
</dbReference>
<dbReference type="InterPro" id="IPR038408">
    <property type="entry name" value="GNK2_sf"/>
</dbReference>
<evidence type="ECO:0000256" key="8">
    <source>
        <dbReference type="ARBA" id="ARBA00022741"/>
    </source>
</evidence>
<dbReference type="PANTHER" id="PTHR27002">
    <property type="entry name" value="RECEPTOR-LIKE SERINE/THREONINE-PROTEIN KINASE SD1-8"/>
    <property type="match status" value="1"/>
</dbReference>
<reference evidence="21 22" key="1">
    <citation type="journal article" date="2006" name="Science">
        <title>The genome of black cottonwood, Populus trichocarpa (Torr. &amp; Gray).</title>
        <authorList>
            <person name="Tuskan G.A."/>
            <person name="Difazio S."/>
            <person name="Jansson S."/>
            <person name="Bohlmann J."/>
            <person name="Grigoriev I."/>
            <person name="Hellsten U."/>
            <person name="Putnam N."/>
            <person name="Ralph S."/>
            <person name="Rombauts S."/>
            <person name="Salamov A."/>
            <person name="Schein J."/>
            <person name="Sterck L."/>
            <person name="Aerts A."/>
            <person name="Bhalerao R.R."/>
            <person name="Bhalerao R.P."/>
            <person name="Blaudez D."/>
            <person name="Boerjan W."/>
            <person name="Brun A."/>
            <person name="Brunner A."/>
            <person name="Busov V."/>
            <person name="Campbell M."/>
            <person name="Carlson J."/>
            <person name="Chalot M."/>
            <person name="Chapman J."/>
            <person name="Chen G.L."/>
            <person name="Cooper D."/>
            <person name="Coutinho P.M."/>
            <person name="Couturier J."/>
            <person name="Covert S."/>
            <person name="Cronk Q."/>
            <person name="Cunningham R."/>
            <person name="Davis J."/>
            <person name="Degroeve S."/>
            <person name="Dejardin A."/>
            <person name="Depamphilis C."/>
            <person name="Detter J."/>
            <person name="Dirks B."/>
            <person name="Dubchak I."/>
            <person name="Duplessis S."/>
            <person name="Ehlting J."/>
            <person name="Ellis B."/>
            <person name="Gendler K."/>
            <person name="Goodstein D."/>
            <person name="Gribskov M."/>
            <person name="Grimwood J."/>
            <person name="Groover A."/>
            <person name="Gunter L."/>
            <person name="Hamberger B."/>
            <person name="Heinze B."/>
            <person name="Helariutta Y."/>
            <person name="Henrissat B."/>
            <person name="Holligan D."/>
            <person name="Holt R."/>
            <person name="Huang W."/>
            <person name="Islam-Faridi N."/>
            <person name="Jones S."/>
            <person name="Jones-Rhoades M."/>
            <person name="Jorgensen R."/>
            <person name="Joshi C."/>
            <person name="Kangasjarvi J."/>
            <person name="Karlsson J."/>
            <person name="Kelleher C."/>
            <person name="Kirkpatrick R."/>
            <person name="Kirst M."/>
            <person name="Kohler A."/>
            <person name="Kalluri U."/>
            <person name="Larimer F."/>
            <person name="Leebens-Mack J."/>
            <person name="Leple J.C."/>
            <person name="Locascio P."/>
            <person name="Lou Y."/>
            <person name="Lucas S."/>
            <person name="Martin F."/>
            <person name="Montanini B."/>
            <person name="Napoli C."/>
            <person name="Nelson D.R."/>
            <person name="Nelson C."/>
            <person name="Nieminen K."/>
            <person name="Nilsson O."/>
            <person name="Pereda V."/>
            <person name="Peter G."/>
            <person name="Philippe R."/>
            <person name="Pilate G."/>
            <person name="Poliakov A."/>
            <person name="Razumovskaya J."/>
            <person name="Richardson P."/>
            <person name="Rinaldi C."/>
            <person name="Ritland K."/>
            <person name="Rouze P."/>
            <person name="Ryaboy D."/>
            <person name="Schmutz J."/>
            <person name="Schrader J."/>
            <person name="Segerman B."/>
            <person name="Shin H."/>
            <person name="Siddiqui A."/>
            <person name="Sterky F."/>
            <person name="Terry A."/>
            <person name="Tsai C.J."/>
            <person name="Uberbacher E."/>
            <person name="Unneberg P."/>
            <person name="Vahala J."/>
            <person name="Wall K."/>
            <person name="Wessler S."/>
            <person name="Yang G."/>
            <person name="Yin T."/>
            <person name="Douglas C."/>
            <person name="Marra M."/>
            <person name="Sandberg G."/>
            <person name="Van de Peer Y."/>
            <person name="Rokhsar D."/>
        </authorList>
    </citation>
    <scope>NUCLEOTIDE SEQUENCE [LARGE SCALE GENOMIC DNA]</scope>
    <source>
        <strain evidence="22">cv. Nisqually</strain>
    </source>
</reference>
<dbReference type="SUPFAM" id="SSF56112">
    <property type="entry name" value="Protein kinase-like (PK-like)"/>
    <property type="match status" value="1"/>
</dbReference>
<evidence type="ECO:0008006" key="23">
    <source>
        <dbReference type="Google" id="ProtNLM"/>
    </source>
</evidence>
<dbReference type="AlphaFoldDB" id="A0A2K1YQ49"/>
<feature type="domain" description="Protein kinase" evidence="19">
    <location>
        <begin position="335"/>
        <end position="611"/>
    </location>
</feature>
<dbReference type="FunFam" id="3.30.430.20:FF:000003">
    <property type="entry name" value="Cysteine-rich RLK (RECEPTOR-like protein kinase) 10"/>
    <property type="match status" value="1"/>
</dbReference>
<evidence type="ECO:0000259" key="20">
    <source>
        <dbReference type="PROSITE" id="PS51473"/>
    </source>
</evidence>
<evidence type="ECO:0000256" key="3">
    <source>
        <dbReference type="ARBA" id="ARBA00022553"/>
    </source>
</evidence>
<proteinExistence type="predicted"/>
<feature type="domain" description="Gnk2-homologous" evidence="20">
    <location>
        <begin position="132"/>
        <end position="235"/>
    </location>
</feature>
<evidence type="ECO:0000256" key="13">
    <source>
        <dbReference type="ARBA" id="ARBA00023170"/>
    </source>
</evidence>
<dbReference type="InterPro" id="IPR008271">
    <property type="entry name" value="Ser/Thr_kinase_AS"/>
</dbReference>
<organism evidence="21 22">
    <name type="scientific">Populus trichocarpa</name>
    <name type="common">Western balsam poplar</name>
    <name type="synonym">Populus balsamifera subsp. trichocarpa</name>
    <dbReference type="NCBI Taxonomy" id="3694"/>
    <lineage>
        <taxon>Eukaryota</taxon>
        <taxon>Viridiplantae</taxon>
        <taxon>Streptophyta</taxon>
        <taxon>Embryophyta</taxon>
        <taxon>Tracheophyta</taxon>
        <taxon>Spermatophyta</taxon>
        <taxon>Magnoliopsida</taxon>
        <taxon>eudicotyledons</taxon>
        <taxon>Gunneridae</taxon>
        <taxon>Pentapetalae</taxon>
        <taxon>rosids</taxon>
        <taxon>fabids</taxon>
        <taxon>Malpighiales</taxon>
        <taxon>Salicaceae</taxon>
        <taxon>Saliceae</taxon>
        <taxon>Populus</taxon>
    </lineage>
</organism>
<evidence type="ECO:0000256" key="17">
    <source>
        <dbReference type="SAM" id="Phobius"/>
    </source>
</evidence>
<dbReference type="Gene3D" id="1.10.510.10">
    <property type="entry name" value="Transferase(Phosphotransferase) domain 1"/>
    <property type="match status" value="1"/>
</dbReference>
<evidence type="ECO:0000256" key="15">
    <source>
        <dbReference type="PROSITE-ProRule" id="PRU10141"/>
    </source>
</evidence>
<evidence type="ECO:0000256" key="9">
    <source>
        <dbReference type="ARBA" id="ARBA00022777"/>
    </source>
</evidence>
<dbReference type="InParanoid" id="A0A2K1YQ49"/>
<dbReference type="Gene3D" id="3.30.200.20">
    <property type="entry name" value="Phosphorylase Kinase, domain 1"/>
    <property type="match status" value="1"/>
</dbReference>
<evidence type="ECO:0000256" key="1">
    <source>
        <dbReference type="ARBA" id="ARBA00004167"/>
    </source>
</evidence>
<keyword evidence="13" id="KW-0675">Receptor</keyword>
<dbReference type="InterPro" id="IPR017441">
    <property type="entry name" value="Protein_kinase_ATP_BS"/>
</dbReference>
<evidence type="ECO:0000313" key="21">
    <source>
        <dbReference type="EMBL" id="PNT15159.2"/>
    </source>
</evidence>
<feature type="domain" description="Gnk2-homologous" evidence="20">
    <location>
        <begin position="22"/>
        <end position="126"/>
    </location>
</feature>
<dbReference type="PROSITE" id="PS00107">
    <property type="entry name" value="PROTEIN_KINASE_ATP"/>
    <property type="match status" value="1"/>
</dbReference>
<dbReference type="Proteomes" id="UP000006729">
    <property type="component" value="Chromosome 10"/>
</dbReference>
<accession>A0A2K1YQ49</accession>
<evidence type="ECO:0000313" key="22">
    <source>
        <dbReference type="Proteomes" id="UP000006729"/>
    </source>
</evidence>
<protein>
    <recommendedName>
        <fullName evidence="23">Protein kinase domain-containing protein</fullName>
    </recommendedName>
</protein>
<dbReference type="InterPro" id="IPR002902">
    <property type="entry name" value="GNK2"/>
</dbReference>
<keyword evidence="4" id="KW-0808">Transferase</keyword>
<dbReference type="GO" id="GO:0009737">
    <property type="term" value="P:response to abscisic acid"/>
    <property type="evidence" value="ECO:0007669"/>
    <property type="project" value="UniProtKB-ARBA"/>
</dbReference>
<gene>
    <name evidence="21" type="ORF">POPTR_010G069800</name>
</gene>
<dbReference type="ExpressionAtlas" id="A0A2K1YQ49">
    <property type="expression patterns" value="baseline"/>
</dbReference>
<keyword evidence="8 15" id="KW-0547">Nucleotide-binding</keyword>
<dbReference type="GO" id="GO:0005524">
    <property type="term" value="F:ATP binding"/>
    <property type="evidence" value="ECO:0007669"/>
    <property type="project" value="UniProtKB-UniRule"/>
</dbReference>
<evidence type="ECO:0000259" key="19">
    <source>
        <dbReference type="PROSITE" id="PS50011"/>
    </source>
</evidence>
<keyword evidence="12 17" id="KW-0472">Membrane</keyword>
<evidence type="ECO:0000256" key="2">
    <source>
        <dbReference type="ARBA" id="ARBA00022527"/>
    </source>
</evidence>